<reference evidence="1 2" key="1">
    <citation type="journal article" date="2018" name="Front. Plant Sci.">
        <title>Red Clover (Trifolium pratense) and Zigzag Clover (T. medium) - A Picture of Genomic Similarities and Differences.</title>
        <authorList>
            <person name="Dluhosova J."/>
            <person name="Istvanek J."/>
            <person name="Nedelnik J."/>
            <person name="Repkova J."/>
        </authorList>
    </citation>
    <scope>NUCLEOTIDE SEQUENCE [LARGE SCALE GENOMIC DNA]</scope>
    <source>
        <strain evidence="2">cv. 10/8</strain>
        <tissue evidence="1">Leaf</tissue>
    </source>
</reference>
<evidence type="ECO:0000313" key="1">
    <source>
        <dbReference type="EMBL" id="MCI79949.1"/>
    </source>
</evidence>
<comment type="caution">
    <text evidence="1">The sequence shown here is derived from an EMBL/GenBank/DDBJ whole genome shotgun (WGS) entry which is preliminary data.</text>
</comment>
<keyword evidence="2" id="KW-1185">Reference proteome</keyword>
<dbReference type="EMBL" id="LXQA010984756">
    <property type="protein sequence ID" value="MCI79949.1"/>
    <property type="molecule type" value="Genomic_DNA"/>
</dbReference>
<proteinExistence type="predicted"/>
<protein>
    <submittedName>
        <fullName evidence="1">Uncharacterized protein</fullName>
    </submittedName>
</protein>
<dbReference type="Proteomes" id="UP000265520">
    <property type="component" value="Unassembled WGS sequence"/>
</dbReference>
<sequence length="11" mass="1012">VHLGGATSGTI</sequence>
<accession>A0A392UY85</accession>
<feature type="non-terminal residue" evidence="1">
    <location>
        <position position="1"/>
    </location>
</feature>
<evidence type="ECO:0000313" key="2">
    <source>
        <dbReference type="Proteomes" id="UP000265520"/>
    </source>
</evidence>
<organism evidence="1 2">
    <name type="scientific">Trifolium medium</name>
    <dbReference type="NCBI Taxonomy" id="97028"/>
    <lineage>
        <taxon>Eukaryota</taxon>
        <taxon>Viridiplantae</taxon>
        <taxon>Streptophyta</taxon>
        <taxon>Embryophyta</taxon>
        <taxon>Tracheophyta</taxon>
        <taxon>Spermatophyta</taxon>
        <taxon>Magnoliopsida</taxon>
        <taxon>eudicotyledons</taxon>
        <taxon>Gunneridae</taxon>
        <taxon>Pentapetalae</taxon>
        <taxon>rosids</taxon>
        <taxon>fabids</taxon>
        <taxon>Fabales</taxon>
        <taxon>Fabaceae</taxon>
        <taxon>Papilionoideae</taxon>
        <taxon>50 kb inversion clade</taxon>
        <taxon>NPAAA clade</taxon>
        <taxon>Hologalegina</taxon>
        <taxon>IRL clade</taxon>
        <taxon>Trifolieae</taxon>
        <taxon>Trifolium</taxon>
    </lineage>
</organism>
<name>A0A392UY85_9FABA</name>